<dbReference type="PROSITE" id="PS50011">
    <property type="entry name" value="PROTEIN_KINASE_DOM"/>
    <property type="match status" value="1"/>
</dbReference>
<dbReference type="PANTHER" id="PTHR43289">
    <property type="entry name" value="MITOGEN-ACTIVATED PROTEIN KINASE KINASE KINASE 20-RELATED"/>
    <property type="match status" value="1"/>
</dbReference>
<dbReference type="Proteomes" id="UP000629371">
    <property type="component" value="Unassembled WGS sequence"/>
</dbReference>
<keyword evidence="2" id="KW-0547">Nucleotide-binding</keyword>
<dbReference type="Gene3D" id="1.10.510.10">
    <property type="entry name" value="Transferase(Phosphotransferase) domain 1"/>
    <property type="match status" value="1"/>
</dbReference>
<keyword evidence="3 6" id="KW-0418">Kinase</keyword>
<gene>
    <name evidence="6" type="ORF">JK360_01770</name>
</gene>
<evidence type="ECO:0000256" key="3">
    <source>
        <dbReference type="ARBA" id="ARBA00022777"/>
    </source>
</evidence>
<evidence type="ECO:0000259" key="5">
    <source>
        <dbReference type="PROSITE" id="PS50011"/>
    </source>
</evidence>
<dbReference type="SUPFAM" id="SSF56112">
    <property type="entry name" value="Protein kinase-like (PK-like)"/>
    <property type="match status" value="1"/>
</dbReference>
<accession>A0ABS1MJ87</accession>
<dbReference type="RefSeq" id="WP_201801322.1">
    <property type="nucleotide sequence ID" value="NZ_JAERRI010000001.1"/>
</dbReference>
<comment type="caution">
    <text evidence="6">The sequence shown here is derived from an EMBL/GenBank/DDBJ whole genome shotgun (WGS) entry which is preliminary data.</text>
</comment>
<keyword evidence="6" id="KW-0723">Serine/threonine-protein kinase</keyword>
<keyword evidence="4" id="KW-0067">ATP-binding</keyword>
<keyword evidence="1" id="KW-0808">Transferase</keyword>
<keyword evidence="7" id="KW-1185">Reference proteome</keyword>
<dbReference type="EMBL" id="JAERRI010000001">
    <property type="protein sequence ID" value="MBL1088134.1"/>
    <property type="molecule type" value="Genomic_DNA"/>
</dbReference>
<evidence type="ECO:0000313" key="6">
    <source>
        <dbReference type="EMBL" id="MBL1088134.1"/>
    </source>
</evidence>
<evidence type="ECO:0000256" key="1">
    <source>
        <dbReference type="ARBA" id="ARBA00022679"/>
    </source>
</evidence>
<proteinExistence type="predicted"/>
<reference evidence="6 7" key="1">
    <citation type="submission" date="2021-01" db="EMBL/GenBank/DDBJ databases">
        <title>WGS of actinomycetes isolated from Thailand.</title>
        <authorList>
            <person name="Thawai C."/>
        </authorList>
    </citation>
    <scope>NUCLEOTIDE SEQUENCE [LARGE SCALE GENOMIC DNA]</scope>
    <source>
        <strain evidence="6 7">CH9-7</strain>
    </source>
</reference>
<name>A0ABS1MJ87_9ACTN</name>
<dbReference type="SMART" id="SM00220">
    <property type="entry name" value="S_TKc"/>
    <property type="match status" value="1"/>
</dbReference>
<dbReference type="InterPro" id="IPR000719">
    <property type="entry name" value="Prot_kinase_dom"/>
</dbReference>
<dbReference type="GO" id="GO:0004674">
    <property type="term" value="F:protein serine/threonine kinase activity"/>
    <property type="evidence" value="ECO:0007669"/>
    <property type="project" value="UniProtKB-KW"/>
</dbReference>
<evidence type="ECO:0000256" key="2">
    <source>
        <dbReference type="ARBA" id="ARBA00022741"/>
    </source>
</evidence>
<sequence>MERLRQDDPARIGEFLTLARLDADGSRGVPERRYLARSADGGHTVLAFLPSPGGDPARWAAEAQQAARLTQPGFWPVGRLGGTPAFPWYASPYRPALPLPAVLAAYGGPLPEPLVRTLGGTLAEALASAHVLGIVHGGLCPAGVLLTACGPLLGCFGATRANPLAGAASPTQATGLETGCLAPELTAGGPADRAADVYALGAVLAYAATGHTVPERQEIPAGLRDLITACRSRDPQGRPEPARVLAELLPGAAYGALAGATEPMSLPGRIVEALSRQSAEVLAAALPTQGH</sequence>
<organism evidence="6 7">
    <name type="scientific">Streptomyces siderophoricus</name>
    <dbReference type="NCBI Taxonomy" id="2802281"/>
    <lineage>
        <taxon>Bacteria</taxon>
        <taxon>Bacillati</taxon>
        <taxon>Actinomycetota</taxon>
        <taxon>Actinomycetes</taxon>
        <taxon>Kitasatosporales</taxon>
        <taxon>Streptomycetaceae</taxon>
        <taxon>Streptomyces</taxon>
    </lineage>
</organism>
<dbReference type="InterPro" id="IPR011009">
    <property type="entry name" value="Kinase-like_dom_sf"/>
</dbReference>
<evidence type="ECO:0000256" key="4">
    <source>
        <dbReference type="ARBA" id="ARBA00022840"/>
    </source>
</evidence>
<evidence type="ECO:0000313" key="7">
    <source>
        <dbReference type="Proteomes" id="UP000629371"/>
    </source>
</evidence>
<dbReference type="PANTHER" id="PTHR43289:SF34">
    <property type="entry name" value="SERINE_THREONINE-PROTEIN KINASE YBDM-RELATED"/>
    <property type="match status" value="1"/>
</dbReference>
<protein>
    <submittedName>
        <fullName evidence="6">Serine/threonine protein kinase</fullName>
    </submittedName>
</protein>
<feature type="domain" description="Protein kinase" evidence="5">
    <location>
        <begin position="1"/>
        <end position="291"/>
    </location>
</feature>